<accession>F4QJ30</accession>
<reference evidence="3" key="1">
    <citation type="submission" date="2011-03" db="EMBL/GenBank/DDBJ databases">
        <title>Draft genome sequence of Brevundimonas diminuta.</title>
        <authorList>
            <person name="Brown P.J.B."/>
            <person name="Buechlein A."/>
            <person name="Hemmerich C."/>
            <person name="Brun Y.V."/>
        </authorList>
    </citation>
    <scope>NUCLEOTIDE SEQUENCE [LARGE SCALE GENOMIC DNA]</scope>
    <source>
        <strain evidence="3">C19</strain>
    </source>
</reference>
<dbReference type="OrthoDB" id="9817049at2"/>
<sequence>MADYQCSNCGRDMPPTQVRCAICESVDEVGVPVLKATAAPTNVIPLNRPPEPESSQARSEPVTPAPPAPPLDREVTEFLRDMKACHDEDMKIITLLGFPTAGKTFFLNRFKYEIQQNDSPYGCTPGYAQNGTFIASTTSPSVHVFEFDEAYEKFAIVDIPGEYFREYLEQEGATDALRPEVKAAIDEVFARSRGLVVLLPAEEIAFSGHLYGDFIDADGVLPWLAQHYGEALTVSGLEIPPLPAEVLGYLNGLTSEVIIRGKAQPHIAEENYYAGLAAWLEHKTLGDSEDFDREVLEQLDAETRRVLAHAIRRMADHCRAEREMHTFISNIVRLPYAKAKSPPIYVALSKADQLESRVAAARSETPAPTQIRALEQALMLRSPGVADMAMQKLQVESSDGRPRLTVAPDQLMEKDIKGMKPLASKFSSRKYGFVTAFAGLDKARINYRLPQGGVYDVIEWIFESLDLHSRYNRDGKLYEFIMHIKGRKNAKPLTPRKGRS</sequence>
<evidence type="ECO:0000313" key="3">
    <source>
        <dbReference type="Proteomes" id="UP000006512"/>
    </source>
</evidence>
<dbReference type="RefSeq" id="WP_006271027.1">
    <property type="nucleotide sequence ID" value="NZ_GL883077.1"/>
</dbReference>
<evidence type="ECO:0000256" key="1">
    <source>
        <dbReference type="SAM" id="MobiDB-lite"/>
    </source>
</evidence>
<feature type="region of interest" description="Disordered" evidence="1">
    <location>
        <begin position="42"/>
        <end position="71"/>
    </location>
</feature>
<protein>
    <submittedName>
        <fullName evidence="2">Uncharacterized protein</fullName>
    </submittedName>
</protein>
<dbReference type="HOGENOM" id="CLU_544750_0_0_5"/>
<gene>
    <name evidence="2" type="ORF">ABI_02930</name>
</gene>
<keyword evidence="3" id="KW-1185">Reference proteome</keyword>
<proteinExistence type="predicted"/>
<name>F4QJ30_9CAUL</name>
<organism evidence="2 3">
    <name type="scientific">Asticcacaulis biprosthecium C19</name>
    <dbReference type="NCBI Taxonomy" id="715226"/>
    <lineage>
        <taxon>Bacteria</taxon>
        <taxon>Pseudomonadati</taxon>
        <taxon>Pseudomonadota</taxon>
        <taxon>Alphaproteobacteria</taxon>
        <taxon>Caulobacterales</taxon>
        <taxon>Caulobacteraceae</taxon>
        <taxon>Asticcacaulis</taxon>
    </lineage>
</organism>
<dbReference type="AlphaFoldDB" id="F4QJ30"/>
<dbReference type="Proteomes" id="UP000006512">
    <property type="component" value="Unassembled WGS sequence"/>
</dbReference>
<dbReference type="EMBL" id="GL883077">
    <property type="protein sequence ID" value="EGF91861.1"/>
    <property type="molecule type" value="Genomic_DNA"/>
</dbReference>
<dbReference type="STRING" id="715226.ABI_02930"/>
<dbReference type="SUPFAM" id="SSF52540">
    <property type="entry name" value="P-loop containing nucleoside triphosphate hydrolases"/>
    <property type="match status" value="1"/>
</dbReference>
<dbReference type="InterPro" id="IPR027417">
    <property type="entry name" value="P-loop_NTPase"/>
</dbReference>
<evidence type="ECO:0000313" key="2">
    <source>
        <dbReference type="EMBL" id="EGF91861.1"/>
    </source>
</evidence>